<feature type="region of interest" description="Disordered" evidence="1">
    <location>
        <begin position="596"/>
        <end position="616"/>
    </location>
</feature>
<dbReference type="PANTHER" id="PTHR30441">
    <property type="entry name" value="DUF748 DOMAIN-CONTAINING PROTEIN"/>
    <property type="match status" value="1"/>
</dbReference>
<dbReference type="Pfam" id="PF05170">
    <property type="entry name" value="AsmA"/>
    <property type="match status" value="1"/>
</dbReference>
<feature type="domain" description="AsmA" evidence="2">
    <location>
        <begin position="192"/>
        <end position="510"/>
    </location>
</feature>
<evidence type="ECO:0000259" key="2">
    <source>
        <dbReference type="Pfam" id="PF05170"/>
    </source>
</evidence>
<evidence type="ECO:0000256" key="1">
    <source>
        <dbReference type="SAM" id="MobiDB-lite"/>
    </source>
</evidence>
<evidence type="ECO:0000313" key="3">
    <source>
        <dbReference type="EMBL" id="PSR45216.1"/>
    </source>
</evidence>
<comment type="caution">
    <text evidence="3">The sequence shown here is derived from an EMBL/GenBank/DDBJ whole genome shotgun (WGS) entry which is preliminary data.</text>
</comment>
<sequence>MRRILTTLMILLVVLVAGLSSLVLLVNPNDFRSYMVKQVAERSGYQLQLEGGLRWHVWPRLSILAGRMALTAPGASAPLVRADNMRLDVALLPLLSHQLQVKQVMLKGAVVQLTPQTEAIRDQNAPVAPQGTTLPQEPGERGWSFDVAGLQVVDSVLVFQHEDDEQITVRDIRLQMEQDAHHQASVDFSGRINRDQRDLSLNFSAQVQAGNYPQSLEAQLSQISWQLQGADLPSQGISGSGSVNASWQEASKMLSFSALNMTANDSSLAGEGSVVLGDAPVWSLKLQSDKLNLDNLLVRADIFSGSGGGAQQAQSAPKLPRPVIANGVNVPPYSGLTGFSGTLSMVAKQVIWRGLPFSDVAIQADNQRGLLRVSQLEGSLAGGQISLPGTLDARDGTPQATFQPKLDNIEIGSLLKAFNYAINMTGKMSLAGDFSGSVIDANHFRRDWQGQANLEMKNTRTEGLNFQQLVQQAVERSTDVRAQENDDNATRLDEMSTDIDLDNGVLTLNNLQGKSSLIQLTGKGTLNLVKEEGDMQFGIQVVDGWQGQGRLIDILKSTAIPLRVYGKWEALNYSLQVDQILRRQLQNEAKRRLNDWAERNKNTQSGKDVKQLLNQP</sequence>
<dbReference type="Proteomes" id="UP000240892">
    <property type="component" value="Unassembled WGS sequence"/>
</dbReference>
<dbReference type="GO" id="GO:0090313">
    <property type="term" value="P:regulation of protein targeting to membrane"/>
    <property type="evidence" value="ECO:0007669"/>
    <property type="project" value="TreeGrafter"/>
</dbReference>
<feature type="compositionally biased region" description="Polar residues" evidence="1">
    <location>
        <begin position="602"/>
        <end position="616"/>
    </location>
</feature>
<proteinExistence type="predicted"/>
<dbReference type="EMBL" id="PYHO01000018">
    <property type="protein sequence ID" value="PSR45216.1"/>
    <property type="molecule type" value="Genomic_DNA"/>
</dbReference>
<organism evidence="3 4">
    <name type="scientific">Kluyvera genomosp. 2</name>
    <dbReference type="NCBI Taxonomy" id="2774054"/>
    <lineage>
        <taxon>Bacteria</taxon>
        <taxon>Pseudomonadati</taxon>
        <taxon>Pseudomonadota</taxon>
        <taxon>Gammaproteobacteria</taxon>
        <taxon>Enterobacterales</taxon>
        <taxon>Enterobacteriaceae</taxon>
        <taxon>Kluyvera</taxon>
    </lineage>
</organism>
<accession>A0A2T2XY70</accession>
<dbReference type="GO" id="GO:0005886">
    <property type="term" value="C:plasma membrane"/>
    <property type="evidence" value="ECO:0007669"/>
    <property type="project" value="TreeGrafter"/>
</dbReference>
<dbReference type="STRING" id="1006000.GKAS_01903"/>
<protein>
    <submittedName>
        <fullName evidence="3">Outer membrane assembly protein AsmA</fullName>
    </submittedName>
</protein>
<dbReference type="NCBIfam" id="NF008091">
    <property type="entry name" value="PRK10833.1"/>
    <property type="match status" value="1"/>
</dbReference>
<dbReference type="InterPro" id="IPR007844">
    <property type="entry name" value="AsmA"/>
</dbReference>
<dbReference type="RefSeq" id="WP_106929507.1">
    <property type="nucleotide sequence ID" value="NZ_CABMMU010000018.1"/>
</dbReference>
<reference evidence="3 4" key="1">
    <citation type="submission" date="2018-03" db="EMBL/GenBank/DDBJ databases">
        <title>First report of an OXA-48+CTX-M-M-producing Kluyvera ascorbata clone recovered from patients admitted in a University Hospital in Madrid, Spain.</title>
        <authorList>
            <person name="Hernandez-Garcia M."/>
            <person name="Leon-Sampedro R."/>
            <person name="Perez-Viso B."/>
            <person name="Morosini M.I."/>
            <person name="Lopez-Fresnena N."/>
            <person name="Coque T.M."/>
            <person name="Bonten M."/>
            <person name="Malhotra-Kumar S."/>
            <person name="Ruiz-Garbajosa P."/>
            <person name="Canton R."/>
        </authorList>
    </citation>
    <scope>NUCLEOTIDE SEQUENCE [LARGE SCALE GENOMIC DNA]</scope>
    <source>
        <strain evidence="3 4">KA2</strain>
    </source>
</reference>
<keyword evidence="4" id="KW-1185">Reference proteome</keyword>
<dbReference type="PANTHER" id="PTHR30441:SF4">
    <property type="entry name" value="PROTEIN ASMA"/>
    <property type="match status" value="1"/>
</dbReference>
<name>A0A2T2XY70_9ENTR</name>
<dbReference type="InterPro" id="IPR052894">
    <property type="entry name" value="AsmA-related"/>
</dbReference>
<gene>
    <name evidence="3" type="ORF">C8256_19140</name>
</gene>
<evidence type="ECO:0000313" key="4">
    <source>
        <dbReference type="Proteomes" id="UP000240892"/>
    </source>
</evidence>
<dbReference type="AlphaFoldDB" id="A0A2T2XY70"/>